<dbReference type="Proteomes" id="UP001243989">
    <property type="component" value="Unassembled WGS sequence"/>
</dbReference>
<dbReference type="RefSeq" id="XP_060448677.1">
    <property type="nucleotide sequence ID" value="XM_060581969.1"/>
</dbReference>
<organism evidence="2 3">
    <name type="scientific">Colletotrichum phormii</name>
    <dbReference type="NCBI Taxonomy" id="359342"/>
    <lineage>
        <taxon>Eukaryota</taxon>
        <taxon>Fungi</taxon>
        <taxon>Dikarya</taxon>
        <taxon>Ascomycota</taxon>
        <taxon>Pezizomycotina</taxon>
        <taxon>Sordariomycetes</taxon>
        <taxon>Hypocreomycetidae</taxon>
        <taxon>Glomerellales</taxon>
        <taxon>Glomerellaceae</taxon>
        <taxon>Colletotrichum</taxon>
        <taxon>Colletotrichum acutatum species complex</taxon>
    </lineage>
</organism>
<dbReference type="AlphaFoldDB" id="A0AAI9ZXJ6"/>
<comment type="caution">
    <text evidence="2">The sequence shown here is derived from an EMBL/GenBank/DDBJ whole genome shotgun (WGS) entry which is preliminary data.</text>
</comment>
<proteinExistence type="predicted"/>
<dbReference type="EMBL" id="JAHMHQ010000004">
    <property type="protein sequence ID" value="KAK1640070.1"/>
    <property type="molecule type" value="Genomic_DNA"/>
</dbReference>
<protein>
    <submittedName>
        <fullName evidence="2">Uncharacterized protein</fullName>
    </submittedName>
</protein>
<evidence type="ECO:0000313" key="2">
    <source>
        <dbReference type="EMBL" id="KAK1640070.1"/>
    </source>
</evidence>
<feature type="compositionally biased region" description="Low complexity" evidence="1">
    <location>
        <begin position="64"/>
        <end position="74"/>
    </location>
</feature>
<sequence length="101" mass="10663">MEQIDAQVSDLRYLTQAAAPLPPDRAATAAAYSPHNHSVHSPLSATSGDNSAQRPGASRGATQVGTPGSSSVTGSKRKSEDESNAAKQQRSKRNRYISIAW</sequence>
<accession>A0AAI9ZXJ6</accession>
<evidence type="ECO:0000313" key="3">
    <source>
        <dbReference type="Proteomes" id="UP001243989"/>
    </source>
</evidence>
<feature type="compositionally biased region" description="Polar residues" evidence="1">
    <location>
        <begin position="35"/>
        <end position="53"/>
    </location>
</feature>
<dbReference type="GeneID" id="85466831"/>
<name>A0AAI9ZXJ6_9PEZI</name>
<reference evidence="2" key="1">
    <citation type="submission" date="2021-06" db="EMBL/GenBank/DDBJ databases">
        <title>Comparative genomics, transcriptomics and evolutionary studies reveal genomic signatures of adaptation to plant cell wall in hemibiotrophic fungi.</title>
        <authorList>
            <consortium name="DOE Joint Genome Institute"/>
            <person name="Baroncelli R."/>
            <person name="Diaz J.F."/>
            <person name="Benocci T."/>
            <person name="Peng M."/>
            <person name="Battaglia E."/>
            <person name="Haridas S."/>
            <person name="Andreopoulos W."/>
            <person name="Labutti K."/>
            <person name="Pangilinan J."/>
            <person name="Floch G.L."/>
            <person name="Makela M.R."/>
            <person name="Henrissat B."/>
            <person name="Grigoriev I.V."/>
            <person name="Crouch J.A."/>
            <person name="De Vries R.P."/>
            <person name="Sukno S.A."/>
            <person name="Thon M.R."/>
        </authorList>
    </citation>
    <scope>NUCLEOTIDE SEQUENCE</scope>
    <source>
        <strain evidence="2">CBS 102054</strain>
    </source>
</reference>
<gene>
    <name evidence="2" type="ORF">BDP81DRAFT_157981</name>
</gene>
<evidence type="ECO:0000256" key="1">
    <source>
        <dbReference type="SAM" id="MobiDB-lite"/>
    </source>
</evidence>
<feature type="region of interest" description="Disordered" evidence="1">
    <location>
        <begin position="25"/>
        <end position="101"/>
    </location>
</feature>
<keyword evidence="3" id="KW-1185">Reference proteome</keyword>